<dbReference type="Pfam" id="PF00899">
    <property type="entry name" value="ThiF"/>
    <property type="match status" value="1"/>
</dbReference>
<dbReference type="InterPro" id="IPR045886">
    <property type="entry name" value="ThiF/MoeB/HesA"/>
</dbReference>
<dbReference type="NCBIfam" id="NF004281">
    <property type="entry name" value="PRK05690.1"/>
    <property type="match status" value="1"/>
</dbReference>
<comment type="function">
    <text evidence="7">Catalyzes the adenylation by ATP of the carboxyl group of the C-terminal glycine of sulfur carrier protein MoaD.</text>
</comment>
<dbReference type="GO" id="GO:0008146">
    <property type="term" value="F:sulfotransferase activity"/>
    <property type="evidence" value="ECO:0007669"/>
    <property type="project" value="TreeGrafter"/>
</dbReference>
<evidence type="ECO:0000256" key="4">
    <source>
        <dbReference type="ARBA" id="ARBA00022741"/>
    </source>
</evidence>
<evidence type="ECO:0000256" key="8">
    <source>
        <dbReference type="ARBA" id="ARBA00063809"/>
    </source>
</evidence>
<dbReference type="EC" id="2.7.7.80" evidence="9"/>
<dbReference type="NCBIfam" id="NF006444">
    <property type="entry name" value="PRK08762.1"/>
    <property type="match status" value="1"/>
</dbReference>
<evidence type="ECO:0000256" key="2">
    <source>
        <dbReference type="ARBA" id="ARBA00009919"/>
    </source>
</evidence>
<evidence type="ECO:0000313" key="15">
    <source>
        <dbReference type="EMBL" id="THD10549.1"/>
    </source>
</evidence>
<dbReference type="GO" id="GO:0061605">
    <property type="term" value="F:molybdopterin-synthase adenylyltransferase activity"/>
    <property type="evidence" value="ECO:0007669"/>
    <property type="project" value="UniProtKB-EC"/>
</dbReference>
<dbReference type="EMBL" id="MWQO01000025">
    <property type="protein sequence ID" value="THD10549.1"/>
    <property type="molecule type" value="Genomic_DNA"/>
</dbReference>
<comment type="catalytic activity">
    <reaction evidence="6">
        <text>[molybdopterin-synthase sulfur-carrier protein]-C-terminal Gly-Gly + ATP + H(+) = [molybdopterin-synthase sulfur-carrier protein]-C-terminal Gly-Gly-AMP + diphosphate</text>
        <dbReference type="Rhea" id="RHEA:43616"/>
        <dbReference type="Rhea" id="RHEA-COMP:12159"/>
        <dbReference type="Rhea" id="RHEA-COMP:12202"/>
        <dbReference type="ChEBI" id="CHEBI:15378"/>
        <dbReference type="ChEBI" id="CHEBI:30616"/>
        <dbReference type="ChEBI" id="CHEBI:33019"/>
        <dbReference type="ChEBI" id="CHEBI:90618"/>
        <dbReference type="ChEBI" id="CHEBI:90778"/>
        <dbReference type="EC" id="2.7.7.80"/>
    </reaction>
</comment>
<evidence type="ECO:0000256" key="3">
    <source>
        <dbReference type="ARBA" id="ARBA00022679"/>
    </source>
</evidence>
<dbReference type="GO" id="GO:0004792">
    <property type="term" value="F:thiosulfate-cyanide sulfurtransferase activity"/>
    <property type="evidence" value="ECO:0007669"/>
    <property type="project" value="TreeGrafter"/>
</dbReference>
<dbReference type="InterPro" id="IPR001763">
    <property type="entry name" value="Rhodanese-like_dom"/>
</dbReference>
<dbReference type="AlphaFoldDB" id="A0A4S3KNS9"/>
<protein>
    <recommendedName>
        <fullName evidence="10">Molybdopterin-synthase adenylyltransferase</fullName>
        <ecNumber evidence="9">2.7.7.80</ecNumber>
    </recommendedName>
    <alternativeName>
        <fullName evidence="13">MoaD protein adenylase</fullName>
    </alternativeName>
    <alternativeName>
        <fullName evidence="11">Molybdopterin-converting factor subunit 1 adenylase</fullName>
    </alternativeName>
    <alternativeName>
        <fullName evidence="12">Sulfur carrier protein MoaD adenylyltransferase</fullName>
    </alternativeName>
</protein>
<evidence type="ECO:0000256" key="11">
    <source>
        <dbReference type="ARBA" id="ARBA00075110"/>
    </source>
</evidence>
<dbReference type="SUPFAM" id="SSF52821">
    <property type="entry name" value="Rhodanese/Cell cycle control phosphatase"/>
    <property type="match status" value="1"/>
</dbReference>
<evidence type="ECO:0000256" key="5">
    <source>
        <dbReference type="ARBA" id="ARBA00022840"/>
    </source>
</evidence>
<name>A0A4S3KNS9_9GAMM</name>
<keyword evidence="4" id="KW-0547">Nucleotide-binding</keyword>
<reference evidence="15 16" key="1">
    <citation type="submission" date="2017-02" db="EMBL/GenBank/DDBJ databases">
        <title>Whole genome sequencing of Metallibacterium scheffleri DSM 24874 (T).</title>
        <authorList>
            <person name="Kumar S."/>
            <person name="Patil P."/>
            <person name="Patil P.B."/>
        </authorList>
    </citation>
    <scope>NUCLEOTIDE SEQUENCE [LARGE SCALE GENOMIC DNA]</scope>
    <source>
        <strain evidence="15 16">DSM 24874</strain>
    </source>
</reference>
<evidence type="ECO:0000256" key="7">
    <source>
        <dbReference type="ARBA" id="ARBA00055169"/>
    </source>
</evidence>
<dbReference type="GO" id="GO:0005524">
    <property type="term" value="F:ATP binding"/>
    <property type="evidence" value="ECO:0007669"/>
    <property type="project" value="UniProtKB-KW"/>
</dbReference>
<dbReference type="PROSITE" id="PS50206">
    <property type="entry name" value="RHODANESE_3"/>
    <property type="match status" value="1"/>
</dbReference>
<keyword evidence="5" id="KW-0067">ATP-binding</keyword>
<dbReference type="Gene3D" id="3.40.50.720">
    <property type="entry name" value="NAD(P)-binding Rossmann-like Domain"/>
    <property type="match status" value="1"/>
</dbReference>
<dbReference type="Proteomes" id="UP000307749">
    <property type="component" value="Unassembled WGS sequence"/>
</dbReference>
<accession>A0A4S3KNS9</accession>
<comment type="similarity">
    <text evidence="2">Belongs to the HesA/MoeB/ThiF family.</text>
</comment>
<evidence type="ECO:0000256" key="9">
    <source>
        <dbReference type="ARBA" id="ARBA00066884"/>
    </source>
</evidence>
<dbReference type="STRING" id="993689.GCA_002077135_02164"/>
<gene>
    <name evidence="15" type="ORF">B1806_08170</name>
</gene>
<evidence type="ECO:0000259" key="14">
    <source>
        <dbReference type="PROSITE" id="PS50206"/>
    </source>
</evidence>
<dbReference type="OrthoDB" id="9804286at2"/>
<dbReference type="RefSeq" id="WP_081127593.1">
    <property type="nucleotide sequence ID" value="NZ_LDOS01000002.1"/>
</dbReference>
<comment type="subunit">
    <text evidence="8">Homodimer. Forms a stable heterotetrameric complex of 2 MoeB and 2 MoaD during adenylation of MoaD.</text>
</comment>
<evidence type="ECO:0000313" key="16">
    <source>
        <dbReference type="Proteomes" id="UP000307749"/>
    </source>
</evidence>
<evidence type="ECO:0000256" key="1">
    <source>
        <dbReference type="ARBA" id="ARBA00005046"/>
    </source>
</evidence>
<comment type="pathway">
    <text evidence="1">Cofactor biosynthesis; molybdopterin biosynthesis.</text>
</comment>
<keyword evidence="3" id="KW-0808">Transferase</keyword>
<evidence type="ECO:0000256" key="6">
    <source>
        <dbReference type="ARBA" id="ARBA00052218"/>
    </source>
</evidence>
<dbReference type="Pfam" id="PF00581">
    <property type="entry name" value="Rhodanese"/>
    <property type="match status" value="1"/>
</dbReference>
<dbReference type="FunFam" id="3.40.50.720:FF:000033">
    <property type="entry name" value="Adenylyltransferase and sulfurtransferase MOCS3"/>
    <property type="match status" value="1"/>
</dbReference>
<dbReference type="GO" id="GO:0005829">
    <property type="term" value="C:cytosol"/>
    <property type="evidence" value="ECO:0007669"/>
    <property type="project" value="TreeGrafter"/>
</dbReference>
<proteinExistence type="inferred from homology"/>
<evidence type="ECO:0000256" key="13">
    <source>
        <dbReference type="ARBA" id="ARBA00078531"/>
    </source>
</evidence>
<comment type="caution">
    <text evidence="15">The sequence shown here is derived from an EMBL/GenBank/DDBJ whole genome shotgun (WGS) entry which is preliminary data.</text>
</comment>
<dbReference type="SUPFAM" id="SSF69572">
    <property type="entry name" value="Activating enzymes of the ubiquitin-like proteins"/>
    <property type="match status" value="1"/>
</dbReference>
<evidence type="ECO:0000256" key="10">
    <source>
        <dbReference type="ARBA" id="ARBA00073635"/>
    </source>
</evidence>
<keyword evidence="16" id="KW-1185">Reference proteome</keyword>
<organism evidence="15 16">
    <name type="scientific">Metallibacterium scheffleri</name>
    <dbReference type="NCBI Taxonomy" id="993689"/>
    <lineage>
        <taxon>Bacteria</taxon>
        <taxon>Pseudomonadati</taxon>
        <taxon>Pseudomonadota</taxon>
        <taxon>Gammaproteobacteria</taxon>
        <taxon>Lysobacterales</taxon>
        <taxon>Rhodanobacteraceae</taxon>
        <taxon>Metallibacterium</taxon>
    </lineage>
</organism>
<dbReference type="InterPro" id="IPR035985">
    <property type="entry name" value="Ubiquitin-activating_enz"/>
</dbReference>
<dbReference type="Gene3D" id="3.40.250.10">
    <property type="entry name" value="Rhodanese-like domain"/>
    <property type="match status" value="1"/>
</dbReference>
<dbReference type="CDD" id="cd00757">
    <property type="entry name" value="ThiF_MoeB_HesA_family"/>
    <property type="match status" value="1"/>
</dbReference>
<evidence type="ECO:0000256" key="12">
    <source>
        <dbReference type="ARBA" id="ARBA00075328"/>
    </source>
</evidence>
<dbReference type="InterPro" id="IPR036873">
    <property type="entry name" value="Rhodanese-like_dom_sf"/>
</dbReference>
<dbReference type="PANTHER" id="PTHR10953:SF102">
    <property type="entry name" value="ADENYLYLTRANSFERASE AND SULFURTRANSFERASE MOCS3"/>
    <property type="match status" value="1"/>
</dbReference>
<dbReference type="CDD" id="cd00158">
    <property type="entry name" value="RHOD"/>
    <property type="match status" value="1"/>
</dbReference>
<dbReference type="SMART" id="SM00450">
    <property type="entry name" value="RHOD"/>
    <property type="match status" value="1"/>
</dbReference>
<dbReference type="PANTHER" id="PTHR10953">
    <property type="entry name" value="UBIQUITIN-ACTIVATING ENZYME E1"/>
    <property type="match status" value="1"/>
</dbReference>
<dbReference type="InterPro" id="IPR000594">
    <property type="entry name" value="ThiF_NAD_FAD-bd"/>
</dbReference>
<sequence length="372" mass="38582">MGQHDDPEISAFAAAAGVAAGAVLLDIRSAAERAGGMAQGAQGVDIDALDAWLARVALTQPLLLICAVGQRSLRAAQALCARGIVAQSVRGGMQAWIAAGLPLADDDLDADARERYARQLRLPEVGVRGQARLARARVAVVGAGGLGSPAALYLAAAGVGTLSLIDDDVVERSNLQRQVLHSDARVGAPKVASAAAALQALNPRACIETHAVRLDMDNAVHLLAGHDLLIDGSDNFAARYAVSATSLRLGLPMIYGAVERYSGQVSVFDPRRADSPCYRCLFPYPPAAGEAPSCTEAGVLGVLPGVIGLLQATEALKLLLDLGTSLIGRLLLFDALAMRFRELALPRDAQCPGCGADAQPLDAQALQHLCQG</sequence>
<feature type="domain" description="Rhodanese" evidence="14">
    <location>
        <begin position="18"/>
        <end position="105"/>
    </location>
</feature>
<dbReference type="GO" id="GO:0008641">
    <property type="term" value="F:ubiquitin-like modifier activating enzyme activity"/>
    <property type="evidence" value="ECO:0007669"/>
    <property type="project" value="InterPro"/>
</dbReference>